<dbReference type="InterPro" id="IPR021246">
    <property type="entry name" value="DUF2797"/>
</dbReference>
<gene>
    <name evidence="1" type="ORF">DDZ16_10455</name>
</gene>
<accession>A0A2U2B8K7</accession>
<reference evidence="1 2" key="1">
    <citation type="submission" date="2018-05" db="EMBL/GenBank/DDBJ databases">
        <title>Marinilabilia rubrum sp. nov., isolated from saltern sediment.</title>
        <authorList>
            <person name="Zhang R."/>
        </authorList>
    </citation>
    <scope>NUCLEOTIDE SEQUENCE [LARGE SCALE GENOMIC DNA]</scope>
    <source>
        <strain evidence="1 2">WTE16</strain>
    </source>
</reference>
<protein>
    <submittedName>
        <fullName evidence="1">DUF2797 domain-containing protein</fullName>
    </submittedName>
</protein>
<dbReference type="Pfam" id="PF10977">
    <property type="entry name" value="DUF2797"/>
    <property type="match status" value="1"/>
</dbReference>
<evidence type="ECO:0000313" key="2">
    <source>
        <dbReference type="Proteomes" id="UP000244956"/>
    </source>
</evidence>
<dbReference type="Proteomes" id="UP000244956">
    <property type="component" value="Unassembled WGS sequence"/>
</dbReference>
<dbReference type="RefSeq" id="WP_109264405.1">
    <property type="nucleotide sequence ID" value="NZ_QEWP01000007.1"/>
</dbReference>
<proteinExistence type="predicted"/>
<dbReference type="EMBL" id="QEWP01000007">
    <property type="protein sequence ID" value="PWD99421.1"/>
    <property type="molecule type" value="Genomic_DNA"/>
</dbReference>
<organism evidence="1 2">
    <name type="scientific">Marinilabilia rubra</name>
    <dbReference type="NCBI Taxonomy" id="2162893"/>
    <lineage>
        <taxon>Bacteria</taxon>
        <taxon>Pseudomonadati</taxon>
        <taxon>Bacteroidota</taxon>
        <taxon>Bacteroidia</taxon>
        <taxon>Marinilabiliales</taxon>
        <taxon>Marinilabiliaceae</taxon>
        <taxon>Marinilabilia</taxon>
    </lineage>
</organism>
<name>A0A2U2B8K7_9BACT</name>
<dbReference type="OrthoDB" id="9775734at2"/>
<evidence type="ECO:0000313" key="1">
    <source>
        <dbReference type="EMBL" id="PWD99421.1"/>
    </source>
</evidence>
<comment type="caution">
    <text evidence="1">The sequence shown here is derived from an EMBL/GenBank/DDBJ whole genome shotgun (WGS) entry which is preliminary data.</text>
</comment>
<keyword evidence="2" id="KW-1185">Reference proteome</keyword>
<dbReference type="AlphaFoldDB" id="A0A2U2B8K7"/>
<sequence>MKEYQGNLIKMNSGLKNNQVSYSLKLEDEDIEMNHFLDKSISLVYQNRINCINCGKETKKSFGQGFCYQCFTTAPQADECVLRPDKCKAHLGISRDVAWSDSHCLQPHIVYLAVSGGLKVGVTRLSQVPARWVDQGATKAIKLCEAPNRHIAGVIEKYLMQSFGDKTNWKKMVTNGNVPDFDLMAEKKKAVELLPSELKRYVLSSDNEVFEFEYPVLKWPEKPQQENLDKNPEVNGVLKGIKGQYLLFGHQTVFNVRRFSGYAVKLKVE</sequence>